<feature type="chain" id="PRO_5045668376" evidence="2">
    <location>
        <begin position="24"/>
        <end position="269"/>
    </location>
</feature>
<dbReference type="Pfam" id="PF01569">
    <property type="entry name" value="PAP2"/>
    <property type="match status" value="1"/>
</dbReference>
<dbReference type="RefSeq" id="WP_281999546.1">
    <property type="nucleotide sequence ID" value="NZ_AP027151.1"/>
</dbReference>
<protein>
    <submittedName>
        <fullName evidence="4">Phosphatase PAP2 family protein</fullName>
    </submittedName>
</protein>
<dbReference type="SMART" id="SM00014">
    <property type="entry name" value="acidPPc"/>
    <property type="match status" value="1"/>
</dbReference>
<evidence type="ECO:0000313" key="5">
    <source>
        <dbReference type="Proteomes" id="UP001317705"/>
    </source>
</evidence>
<dbReference type="InterPro" id="IPR000326">
    <property type="entry name" value="PAP2/HPO"/>
</dbReference>
<keyword evidence="1" id="KW-0812">Transmembrane</keyword>
<dbReference type="PANTHER" id="PTHR14969">
    <property type="entry name" value="SPHINGOSINE-1-PHOSPHATE PHOSPHOHYDROLASE"/>
    <property type="match status" value="1"/>
</dbReference>
<evidence type="ECO:0000256" key="1">
    <source>
        <dbReference type="SAM" id="Phobius"/>
    </source>
</evidence>
<keyword evidence="1" id="KW-0472">Membrane</keyword>
<dbReference type="EMBL" id="AP027151">
    <property type="protein sequence ID" value="BDV43435.1"/>
    <property type="molecule type" value="Genomic_DNA"/>
</dbReference>
<evidence type="ECO:0000259" key="3">
    <source>
        <dbReference type="SMART" id="SM00014"/>
    </source>
</evidence>
<organism evidence="4 5">
    <name type="scientific">Geotalea uraniireducens</name>
    <dbReference type="NCBI Taxonomy" id="351604"/>
    <lineage>
        <taxon>Bacteria</taxon>
        <taxon>Pseudomonadati</taxon>
        <taxon>Thermodesulfobacteriota</taxon>
        <taxon>Desulfuromonadia</taxon>
        <taxon>Geobacterales</taxon>
        <taxon>Geobacteraceae</taxon>
        <taxon>Geotalea</taxon>
    </lineage>
</organism>
<feature type="signal peptide" evidence="2">
    <location>
        <begin position="1"/>
        <end position="23"/>
    </location>
</feature>
<reference evidence="4 5" key="1">
    <citation type="submission" date="2022-12" db="EMBL/GenBank/DDBJ databases">
        <title>Polyphasic characterization of Geotalea uranireducens NIT-SL11 newly isolated from a complex of sewage sludge and microbially reduced graphene oxide.</title>
        <authorList>
            <person name="Xie L."/>
            <person name="Yoshida N."/>
            <person name="Meng L."/>
        </authorList>
    </citation>
    <scope>NUCLEOTIDE SEQUENCE [LARGE SCALE GENOMIC DNA]</scope>
    <source>
        <strain evidence="4 5">NIT-SL11</strain>
    </source>
</reference>
<evidence type="ECO:0000256" key="2">
    <source>
        <dbReference type="SAM" id="SignalP"/>
    </source>
</evidence>
<dbReference type="Gene3D" id="1.20.144.10">
    <property type="entry name" value="Phosphatidic acid phosphatase type 2/haloperoxidase"/>
    <property type="match status" value="1"/>
</dbReference>
<dbReference type="CDD" id="cd03394">
    <property type="entry name" value="PAP2_like_5"/>
    <property type="match status" value="1"/>
</dbReference>
<name>A0ABM8ELY6_9BACT</name>
<evidence type="ECO:0000313" key="4">
    <source>
        <dbReference type="EMBL" id="BDV43435.1"/>
    </source>
</evidence>
<feature type="transmembrane region" description="Helical" evidence="1">
    <location>
        <begin position="56"/>
        <end position="74"/>
    </location>
</feature>
<keyword evidence="5" id="KW-1185">Reference proteome</keyword>
<gene>
    <name evidence="4" type="ORF">GURASL_23580</name>
</gene>
<accession>A0ABM8ELY6</accession>
<dbReference type="Proteomes" id="UP001317705">
    <property type="component" value="Chromosome"/>
</dbReference>
<dbReference type="SUPFAM" id="SSF48317">
    <property type="entry name" value="Acid phosphatase/Vanadium-dependent haloperoxidase"/>
    <property type="match status" value="1"/>
</dbReference>
<dbReference type="PANTHER" id="PTHR14969:SF13">
    <property type="entry name" value="AT30094P"/>
    <property type="match status" value="1"/>
</dbReference>
<dbReference type="InterPro" id="IPR036938">
    <property type="entry name" value="PAP2/HPO_sf"/>
</dbReference>
<keyword evidence="2" id="KW-0732">Signal</keyword>
<keyword evidence="1" id="KW-1133">Transmembrane helix</keyword>
<proteinExistence type="predicted"/>
<sequence>MRLLSVLLIITVFSGLLPLPVFAADDGAIGFVRNETVTLADEGAELVKTPFRVENGAVLGTLAVVGAVGLTYVFDNDIRTKLQNSRGKTLDKAADAGSLLGNPFLHLGVAGAVWGGGLLADSPRWRDTGLMMGEAAVLADAASFVLKEAVGRARPLTGSSKGSFRPFQFKSDYDSLPSMHTASSFAMASVISATSENVGVSLLSYAAATFVGFSRMYEDKHWASDVLLGAAIGELSGRVVTRYHAGGGRYALVPAVSADAASLALVGKF</sequence>
<feature type="domain" description="Phosphatidic acid phosphatase type 2/haloperoxidase" evidence="3">
    <location>
        <begin position="128"/>
        <end position="241"/>
    </location>
</feature>